<reference evidence="2 3" key="1">
    <citation type="submission" date="2018-08" db="EMBL/GenBank/DDBJ databases">
        <title>Genomic Encyclopedia of Archaeal and Bacterial Type Strains, Phase II (KMG-II): from individual species to whole genera.</title>
        <authorList>
            <person name="Goeker M."/>
        </authorList>
    </citation>
    <scope>NUCLEOTIDE SEQUENCE [LARGE SCALE GENOMIC DNA]</scope>
    <source>
        <strain evidence="2 3">DSM 2261</strain>
    </source>
</reference>
<proteinExistence type="predicted"/>
<gene>
    <name evidence="2" type="ORF">ATI61_101571</name>
</gene>
<comment type="caution">
    <text evidence="2">The sequence shown here is derived from an EMBL/GenBank/DDBJ whole genome shotgun (WGS) entry which is preliminary data.</text>
</comment>
<keyword evidence="3" id="KW-1185">Reference proteome</keyword>
<feature type="region of interest" description="Disordered" evidence="1">
    <location>
        <begin position="1"/>
        <end position="22"/>
    </location>
</feature>
<evidence type="ECO:0000313" key="2">
    <source>
        <dbReference type="EMBL" id="REG37585.1"/>
    </source>
</evidence>
<dbReference type="Proteomes" id="UP000256345">
    <property type="component" value="Unassembled WGS sequence"/>
</dbReference>
<evidence type="ECO:0000256" key="1">
    <source>
        <dbReference type="SAM" id="MobiDB-lite"/>
    </source>
</evidence>
<organism evidence="2 3">
    <name type="scientific">Archangium gephyra</name>
    <dbReference type="NCBI Taxonomy" id="48"/>
    <lineage>
        <taxon>Bacteria</taxon>
        <taxon>Pseudomonadati</taxon>
        <taxon>Myxococcota</taxon>
        <taxon>Myxococcia</taxon>
        <taxon>Myxococcales</taxon>
        <taxon>Cystobacterineae</taxon>
        <taxon>Archangiaceae</taxon>
        <taxon>Archangium</taxon>
    </lineage>
</organism>
<evidence type="ECO:0000313" key="3">
    <source>
        <dbReference type="Proteomes" id="UP000256345"/>
    </source>
</evidence>
<accession>A0ABX9KBS6</accession>
<sequence>MPPGTGKQPATGESGAPEQDTKDRCEDYYNRCVEAGGDTKPGRVYDQSICGTCMAYCKVHGFWPEAIYNWNQVRIPCPGI</sequence>
<protein>
    <recommendedName>
        <fullName evidence="4">Lipoprotein</fullName>
    </recommendedName>
</protein>
<name>A0ABX9KBS6_9BACT</name>
<evidence type="ECO:0008006" key="4">
    <source>
        <dbReference type="Google" id="ProtNLM"/>
    </source>
</evidence>
<dbReference type="EMBL" id="QUMU01000001">
    <property type="protein sequence ID" value="REG37585.1"/>
    <property type="molecule type" value="Genomic_DNA"/>
</dbReference>